<protein>
    <submittedName>
        <fullName evidence="6">DNA-binding transcriptional regulator LsrR (DeoR family)</fullName>
    </submittedName>
</protein>
<evidence type="ECO:0000256" key="4">
    <source>
        <dbReference type="ARBA" id="ARBA00023163"/>
    </source>
</evidence>
<dbReference type="PANTHER" id="PTHR34294">
    <property type="entry name" value="TRANSCRIPTIONAL REGULATOR-RELATED"/>
    <property type="match status" value="1"/>
</dbReference>
<gene>
    <name evidence="6" type="ORF">HNP73_003344</name>
</gene>
<dbReference type="AlphaFoldDB" id="A0A840SN20"/>
<dbReference type="InterPro" id="IPR037171">
    <property type="entry name" value="NagB/RpiA_transferase-like"/>
</dbReference>
<dbReference type="Gene3D" id="3.40.50.1360">
    <property type="match status" value="1"/>
</dbReference>
<dbReference type="Pfam" id="PF04198">
    <property type="entry name" value="Sugar-bind"/>
    <property type="match status" value="1"/>
</dbReference>
<keyword evidence="2" id="KW-0805">Transcription regulation</keyword>
<evidence type="ECO:0000313" key="7">
    <source>
        <dbReference type="Proteomes" id="UP000549457"/>
    </source>
</evidence>
<accession>A0A840SN20</accession>
<comment type="caution">
    <text evidence="6">The sequence shown here is derived from an EMBL/GenBank/DDBJ whole genome shotgun (WGS) entry which is preliminary data.</text>
</comment>
<dbReference type="InterPro" id="IPR051054">
    <property type="entry name" value="SorC_transcr_regulators"/>
</dbReference>
<keyword evidence="7" id="KW-1185">Reference proteome</keyword>
<dbReference type="Gene3D" id="1.10.10.10">
    <property type="entry name" value="Winged helix-like DNA-binding domain superfamily/Winged helix DNA-binding domain"/>
    <property type="match status" value="1"/>
</dbReference>
<sequence>MKETSGNWHEYSVIKAAWMYYIGGKSQSEIAKTLRISQPTVARLIAEAQRDRIVQITISQRPGECVELEGILADRFGLDHCIVVPTDVSLSAQFDDVLRPVSRIAAAYLAAILSDEAVRTVGIGLGRTLAASFAEMTSIERPDLEAVSITGSLTRSLAANRMDPSQLLGRKIRGDVYFLPVPYLATTVEEKLVFLSQPSVQQLMDRARAADLFVVGIGSLGREDHLFVNQVITEAEYEELVGTDAVGDLMGRFFNLAGRLVSVELGDKAVGIAPWEISGRRIVAIVCGDTKTEATLGVLRSGHVTELIIDEHLARSILQRMND</sequence>
<proteinExistence type="inferred from homology"/>
<dbReference type="PANTHER" id="PTHR34294:SF1">
    <property type="entry name" value="TRANSCRIPTIONAL REGULATOR LSRR"/>
    <property type="match status" value="1"/>
</dbReference>
<dbReference type="RefSeq" id="WP_184152134.1">
    <property type="nucleotide sequence ID" value="NZ_JACHFM010000003.1"/>
</dbReference>
<keyword evidence="4" id="KW-0804">Transcription</keyword>
<dbReference type="SUPFAM" id="SSF100950">
    <property type="entry name" value="NagB/RpiA/CoA transferase-like"/>
    <property type="match status" value="1"/>
</dbReference>
<dbReference type="InterPro" id="IPR036388">
    <property type="entry name" value="WH-like_DNA-bd_sf"/>
</dbReference>
<dbReference type="InterPro" id="IPR007324">
    <property type="entry name" value="Sugar-bd_dom_put"/>
</dbReference>
<evidence type="ECO:0000313" key="6">
    <source>
        <dbReference type="EMBL" id="MBB5223397.1"/>
    </source>
</evidence>
<name>A0A840SN20_9RHOB</name>
<dbReference type="GO" id="GO:0030246">
    <property type="term" value="F:carbohydrate binding"/>
    <property type="evidence" value="ECO:0007669"/>
    <property type="project" value="InterPro"/>
</dbReference>
<feature type="domain" description="Sugar-binding" evidence="5">
    <location>
        <begin position="62"/>
        <end position="318"/>
    </location>
</feature>
<evidence type="ECO:0000256" key="2">
    <source>
        <dbReference type="ARBA" id="ARBA00023015"/>
    </source>
</evidence>
<dbReference type="EMBL" id="JACHFM010000003">
    <property type="protein sequence ID" value="MBB5223397.1"/>
    <property type="molecule type" value="Genomic_DNA"/>
</dbReference>
<reference evidence="6 7" key="1">
    <citation type="submission" date="2020-08" db="EMBL/GenBank/DDBJ databases">
        <title>Genomic Encyclopedia of Type Strains, Phase IV (KMG-IV): sequencing the most valuable type-strain genomes for metagenomic binning, comparative biology and taxonomic classification.</title>
        <authorList>
            <person name="Goeker M."/>
        </authorList>
    </citation>
    <scope>NUCLEOTIDE SEQUENCE [LARGE SCALE GENOMIC DNA]</scope>
    <source>
        <strain evidence="6 7">DSM 101730</strain>
    </source>
</reference>
<dbReference type="Proteomes" id="UP000549457">
    <property type="component" value="Unassembled WGS sequence"/>
</dbReference>
<evidence type="ECO:0000256" key="1">
    <source>
        <dbReference type="ARBA" id="ARBA00010466"/>
    </source>
</evidence>
<organism evidence="6 7">
    <name type="scientific">Amaricoccus macauensis</name>
    <dbReference type="NCBI Taxonomy" id="57001"/>
    <lineage>
        <taxon>Bacteria</taxon>
        <taxon>Pseudomonadati</taxon>
        <taxon>Pseudomonadota</taxon>
        <taxon>Alphaproteobacteria</taxon>
        <taxon>Rhodobacterales</taxon>
        <taxon>Paracoccaceae</taxon>
        <taxon>Amaricoccus</taxon>
    </lineage>
</organism>
<keyword evidence="3 6" id="KW-0238">DNA-binding</keyword>
<dbReference type="GO" id="GO:0003677">
    <property type="term" value="F:DNA binding"/>
    <property type="evidence" value="ECO:0007669"/>
    <property type="project" value="UniProtKB-KW"/>
</dbReference>
<comment type="similarity">
    <text evidence="1">Belongs to the SorC transcriptional regulatory family.</text>
</comment>
<evidence type="ECO:0000256" key="3">
    <source>
        <dbReference type="ARBA" id="ARBA00023125"/>
    </source>
</evidence>
<evidence type="ECO:0000259" key="5">
    <source>
        <dbReference type="Pfam" id="PF04198"/>
    </source>
</evidence>